<dbReference type="GO" id="GO:0000027">
    <property type="term" value="P:ribosomal large subunit assembly"/>
    <property type="evidence" value="ECO:0007669"/>
    <property type="project" value="TreeGrafter"/>
</dbReference>
<evidence type="ECO:0000256" key="1">
    <source>
        <dbReference type="ARBA" id="ARBA00007116"/>
    </source>
</evidence>
<accession>A0A0D3BLS3</accession>
<dbReference type="GO" id="GO:0003735">
    <property type="term" value="F:structural constituent of ribosome"/>
    <property type="evidence" value="ECO:0007669"/>
    <property type="project" value="InterPro"/>
</dbReference>
<evidence type="ECO:0000256" key="4">
    <source>
        <dbReference type="SAM" id="MobiDB-lite"/>
    </source>
</evidence>
<dbReference type="Proteomes" id="UP000032141">
    <property type="component" value="Chromosome C3"/>
</dbReference>
<keyword evidence="2" id="KW-0689">Ribosomal protein</keyword>
<reference evidence="5 6" key="1">
    <citation type="journal article" date="2014" name="Genome Biol.">
        <title>Transcriptome and methylome profiling reveals relics of genome dominance in the mesopolyploid Brassica oleracea.</title>
        <authorList>
            <person name="Parkin I.A."/>
            <person name="Koh C."/>
            <person name="Tang H."/>
            <person name="Robinson S.J."/>
            <person name="Kagale S."/>
            <person name="Clarke W.E."/>
            <person name="Town C.D."/>
            <person name="Nixon J."/>
            <person name="Krishnakumar V."/>
            <person name="Bidwell S.L."/>
            <person name="Denoeud F."/>
            <person name="Belcram H."/>
            <person name="Links M.G."/>
            <person name="Just J."/>
            <person name="Clarke C."/>
            <person name="Bender T."/>
            <person name="Huebert T."/>
            <person name="Mason A.S."/>
            <person name="Pires J.C."/>
            <person name="Barker G."/>
            <person name="Moore J."/>
            <person name="Walley P.G."/>
            <person name="Manoli S."/>
            <person name="Batley J."/>
            <person name="Edwards D."/>
            <person name="Nelson M.N."/>
            <person name="Wang X."/>
            <person name="Paterson A.H."/>
            <person name="King G."/>
            <person name="Bancroft I."/>
            <person name="Chalhoub B."/>
            <person name="Sharpe A.G."/>
        </authorList>
    </citation>
    <scope>NUCLEOTIDE SEQUENCE</scope>
    <source>
        <strain evidence="5 6">cv. TO1000</strain>
    </source>
</reference>
<dbReference type="GO" id="GO:0006412">
    <property type="term" value="P:translation"/>
    <property type="evidence" value="ECO:0007669"/>
    <property type="project" value="InterPro"/>
</dbReference>
<dbReference type="eggNOG" id="KOG0875">
    <property type="taxonomic scope" value="Eukaryota"/>
</dbReference>
<reference evidence="5" key="2">
    <citation type="submission" date="2015-03" db="UniProtKB">
        <authorList>
            <consortium name="EnsemblPlants"/>
        </authorList>
    </citation>
    <scope>IDENTIFICATION</scope>
</reference>
<dbReference type="Gramene" id="Bo3g171170.1">
    <property type="protein sequence ID" value="Bo3g171170.1"/>
    <property type="gene ID" value="Bo3g171170"/>
</dbReference>
<dbReference type="PANTHER" id="PTHR23410">
    <property type="entry name" value="RIBOSOMAL PROTEIN L5-RELATED"/>
    <property type="match status" value="1"/>
</dbReference>
<dbReference type="InterPro" id="IPR005485">
    <property type="entry name" value="Rbsml_uL18_euk_arch"/>
</dbReference>
<organism evidence="5 6">
    <name type="scientific">Brassica oleracea var. oleracea</name>
    <dbReference type="NCBI Taxonomy" id="109376"/>
    <lineage>
        <taxon>Eukaryota</taxon>
        <taxon>Viridiplantae</taxon>
        <taxon>Streptophyta</taxon>
        <taxon>Embryophyta</taxon>
        <taxon>Tracheophyta</taxon>
        <taxon>Spermatophyta</taxon>
        <taxon>Magnoliopsida</taxon>
        <taxon>eudicotyledons</taxon>
        <taxon>Gunneridae</taxon>
        <taxon>Pentapetalae</taxon>
        <taxon>rosids</taxon>
        <taxon>malvids</taxon>
        <taxon>Brassicales</taxon>
        <taxon>Brassicaceae</taxon>
        <taxon>Brassiceae</taxon>
        <taxon>Brassica</taxon>
    </lineage>
</organism>
<protein>
    <submittedName>
        <fullName evidence="5">Uncharacterized protein</fullName>
    </submittedName>
</protein>
<name>A0A0D3BLS3_BRAOL</name>
<keyword evidence="6" id="KW-1185">Reference proteome</keyword>
<dbReference type="Gene3D" id="3.30.420.100">
    <property type="match status" value="1"/>
</dbReference>
<feature type="region of interest" description="Disordered" evidence="4">
    <location>
        <begin position="153"/>
        <end position="182"/>
    </location>
</feature>
<dbReference type="GO" id="GO:0022625">
    <property type="term" value="C:cytosolic large ribosomal subunit"/>
    <property type="evidence" value="ECO:0007669"/>
    <property type="project" value="TreeGrafter"/>
</dbReference>
<keyword evidence="3" id="KW-0687">Ribonucleoprotein</keyword>
<dbReference type="PANTHER" id="PTHR23410:SF35">
    <property type="entry name" value="LARGE RIBOSOMAL SUBUNIT PROTEIN UL18Y-RELATED"/>
    <property type="match status" value="1"/>
</dbReference>
<evidence type="ECO:0000256" key="2">
    <source>
        <dbReference type="ARBA" id="ARBA00022980"/>
    </source>
</evidence>
<sequence length="244" mass="27721">MKPLLFLSLSSNGFVDSSEAMNTLDLLLAVKNESFVHVKAHRRPEAQNKFCTSLGSQEAYMSSCLHVFVNKKPGSHITETVLTSMHLVLVGAQRLDLANILHADCTSHGNMWINETTPPFHLHMTSQPHHKRRPEARDVILMISPIKKQTVTLPSSTKDLHEPQINEPPCDLPDERELDPNTGLQKENKQLDTEIHMNYIYDGHVSNYMKMLNEDQPEKFQTHFSQYLKKGVDAEGMEELVLVL</sequence>
<evidence type="ECO:0000256" key="3">
    <source>
        <dbReference type="ARBA" id="ARBA00023274"/>
    </source>
</evidence>
<dbReference type="EnsemblPlants" id="Bo3g171170.1">
    <property type="protein sequence ID" value="Bo3g171170.1"/>
    <property type="gene ID" value="Bo3g171170"/>
</dbReference>
<dbReference type="HOGENOM" id="CLU_1139399_0_0_1"/>
<proteinExistence type="inferred from homology"/>
<comment type="similarity">
    <text evidence="1">Belongs to the universal ribosomal protein uL18 family.</text>
</comment>
<dbReference type="AlphaFoldDB" id="A0A0D3BLS3"/>
<dbReference type="GO" id="GO:0008097">
    <property type="term" value="F:5S rRNA binding"/>
    <property type="evidence" value="ECO:0007669"/>
    <property type="project" value="InterPro"/>
</dbReference>
<evidence type="ECO:0000313" key="5">
    <source>
        <dbReference type="EnsemblPlants" id="Bo3g171170.1"/>
    </source>
</evidence>
<evidence type="ECO:0000313" key="6">
    <source>
        <dbReference type="Proteomes" id="UP000032141"/>
    </source>
</evidence>